<gene>
    <name evidence="2" type="ORF">PHYBLDRAFT_150198</name>
</gene>
<evidence type="ECO:0000256" key="1">
    <source>
        <dbReference type="SAM" id="MobiDB-lite"/>
    </source>
</evidence>
<dbReference type="OrthoDB" id="2215011at2759"/>
<evidence type="ECO:0000313" key="2">
    <source>
        <dbReference type="EMBL" id="OAD68600.1"/>
    </source>
</evidence>
<proteinExistence type="predicted"/>
<dbReference type="EMBL" id="KV440994">
    <property type="protein sequence ID" value="OAD68600.1"/>
    <property type="molecule type" value="Genomic_DNA"/>
</dbReference>
<dbReference type="AlphaFoldDB" id="A0A163D476"/>
<protein>
    <submittedName>
        <fullName evidence="2">Uncharacterized protein</fullName>
    </submittedName>
</protein>
<dbReference type="Proteomes" id="UP000077315">
    <property type="component" value="Unassembled WGS sequence"/>
</dbReference>
<dbReference type="VEuPathDB" id="FungiDB:PHYBLDRAFT_150198"/>
<dbReference type="InParanoid" id="A0A163D476"/>
<feature type="region of interest" description="Disordered" evidence="1">
    <location>
        <begin position="61"/>
        <end position="81"/>
    </location>
</feature>
<name>A0A163D476_PHYB8</name>
<dbReference type="RefSeq" id="XP_018286640.1">
    <property type="nucleotide sequence ID" value="XM_018432432.1"/>
</dbReference>
<keyword evidence="3" id="KW-1185">Reference proteome</keyword>
<reference evidence="3" key="1">
    <citation type="submission" date="2015-06" db="EMBL/GenBank/DDBJ databases">
        <title>Expansion of signal transduction pathways in fungi by whole-genome duplication.</title>
        <authorList>
            <consortium name="DOE Joint Genome Institute"/>
            <person name="Corrochano L.M."/>
            <person name="Kuo A."/>
            <person name="Marcet-Houben M."/>
            <person name="Polaino S."/>
            <person name="Salamov A."/>
            <person name="Villalobos J.M."/>
            <person name="Alvarez M.I."/>
            <person name="Avalos J."/>
            <person name="Benito E.P."/>
            <person name="Benoit I."/>
            <person name="Burger G."/>
            <person name="Camino L.P."/>
            <person name="Canovas D."/>
            <person name="Cerda-Olmedo E."/>
            <person name="Cheng J.-F."/>
            <person name="Dominguez A."/>
            <person name="Elias M."/>
            <person name="Eslava A.P."/>
            <person name="Glaser F."/>
            <person name="Grimwood J."/>
            <person name="Gutierrez G."/>
            <person name="Heitman J."/>
            <person name="Henrissat B."/>
            <person name="Iturriaga E.A."/>
            <person name="Lang B.F."/>
            <person name="Lavin J.L."/>
            <person name="Lee S."/>
            <person name="Li W."/>
            <person name="Lindquist E."/>
            <person name="Lopez-Garcia S."/>
            <person name="Luque E.M."/>
            <person name="Marcos A.T."/>
            <person name="Martin J."/>
            <person name="McCluskey K."/>
            <person name="Medina H.R."/>
            <person name="Miralles-Duran A."/>
            <person name="Miyazaki A."/>
            <person name="Munoz-Torres E."/>
            <person name="Oguiza J.A."/>
            <person name="Ohm R."/>
            <person name="Olmedo M."/>
            <person name="Orejas M."/>
            <person name="Ortiz-Castellanos L."/>
            <person name="Pisabarro A.G."/>
            <person name="Rodriguez-Romero J."/>
            <person name="Ruiz-Herrera J."/>
            <person name="Ruiz-Vazquez R."/>
            <person name="Sanz C."/>
            <person name="Schackwitz W."/>
            <person name="Schmutz J."/>
            <person name="Shahriari M."/>
            <person name="Shelest E."/>
            <person name="Silva-Franco F."/>
            <person name="Soanes D."/>
            <person name="Syed K."/>
            <person name="Tagua V.G."/>
            <person name="Talbot N.J."/>
            <person name="Thon M."/>
            <person name="De vries R.P."/>
            <person name="Wiebenga A."/>
            <person name="Yadav J.S."/>
            <person name="Braun E.L."/>
            <person name="Baker S."/>
            <person name="Garre V."/>
            <person name="Horwitz B."/>
            <person name="Torres-Martinez S."/>
            <person name="Idnurm A."/>
            <person name="Herrera-Estrella A."/>
            <person name="Gabaldon T."/>
            <person name="Grigoriev I.V."/>
        </authorList>
    </citation>
    <scope>NUCLEOTIDE SEQUENCE [LARGE SCALE GENOMIC DNA]</scope>
    <source>
        <strain evidence="3">NRRL 1555(-)</strain>
    </source>
</reference>
<accession>A0A163D476</accession>
<sequence length="164" mass="18662">MTYISSYPKFTKVLASTRLSFQKIEYTLLLHFPSPSTIQSFITKATLFLAALLVPTFDPNSSANNSNRRLETSSGHTAPKTFSADKLKPLLLNKASGVDKNTGYDEPCEISYQRRERCNSASLRILSAEYTMIRASKLTRPRTYRYSLEQRSDPFIKGRKSRLH</sequence>
<dbReference type="GeneID" id="28993338"/>
<evidence type="ECO:0000313" key="3">
    <source>
        <dbReference type="Proteomes" id="UP000077315"/>
    </source>
</evidence>
<organism evidence="2 3">
    <name type="scientific">Phycomyces blakesleeanus (strain ATCC 8743b / DSM 1359 / FGSC 10004 / NBRC 33097 / NRRL 1555)</name>
    <dbReference type="NCBI Taxonomy" id="763407"/>
    <lineage>
        <taxon>Eukaryota</taxon>
        <taxon>Fungi</taxon>
        <taxon>Fungi incertae sedis</taxon>
        <taxon>Mucoromycota</taxon>
        <taxon>Mucoromycotina</taxon>
        <taxon>Mucoromycetes</taxon>
        <taxon>Mucorales</taxon>
        <taxon>Phycomycetaceae</taxon>
        <taxon>Phycomyces</taxon>
    </lineage>
</organism>
<feature type="compositionally biased region" description="Polar residues" evidence="1">
    <location>
        <begin position="61"/>
        <end position="76"/>
    </location>
</feature>